<feature type="domain" description="Protein kinase" evidence="9">
    <location>
        <begin position="75"/>
        <end position="412"/>
    </location>
</feature>
<evidence type="ECO:0000313" key="11">
    <source>
        <dbReference type="Proteomes" id="UP001146351"/>
    </source>
</evidence>
<evidence type="ECO:0000256" key="4">
    <source>
        <dbReference type="ARBA" id="ARBA00022741"/>
    </source>
</evidence>
<dbReference type="GO" id="GO:0005524">
    <property type="term" value="F:ATP binding"/>
    <property type="evidence" value="ECO:0007669"/>
    <property type="project" value="UniProtKB-KW"/>
</dbReference>
<dbReference type="AlphaFoldDB" id="A0A9W9ISR4"/>
<keyword evidence="2" id="KW-0723">Serine/threonine-protein kinase</keyword>
<dbReference type="Gene3D" id="1.10.510.10">
    <property type="entry name" value="Transferase(Phosphotransferase) domain 1"/>
    <property type="match status" value="1"/>
</dbReference>
<dbReference type="InterPro" id="IPR051334">
    <property type="entry name" value="SRPK"/>
</dbReference>
<proteinExistence type="predicted"/>
<dbReference type="PROSITE" id="PS50011">
    <property type="entry name" value="PROTEIN_KINASE_DOM"/>
    <property type="match status" value="1"/>
</dbReference>
<dbReference type="SMART" id="SM00220">
    <property type="entry name" value="S_TKc"/>
    <property type="match status" value="1"/>
</dbReference>
<comment type="catalytic activity">
    <reaction evidence="7">
        <text>L-threonyl-[protein] + ATP = O-phospho-L-threonyl-[protein] + ADP + H(+)</text>
        <dbReference type="Rhea" id="RHEA:46608"/>
        <dbReference type="Rhea" id="RHEA-COMP:11060"/>
        <dbReference type="Rhea" id="RHEA-COMP:11605"/>
        <dbReference type="ChEBI" id="CHEBI:15378"/>
        <dbReference type="ChEBI" id="CHEBI:30013"/>
        <dbReference type="ChEBI" id="CHEBI:30616"/>
        <dbReference type="ChEBI" id="CHEBI:61977"/>
        <dbReference type="ChEBI" id="CHEBI:456216"/>
        <dbReference type="EC" id="2.7.11.1"/>
    </reaction>
</comment>
<reference evidence="10" key="2">
    <citation type="journal article" date="2023" name="IMA Fungus">
        <title>Comparative genomic study of the Penicillium genus elucidates a diverse pangenome and 15 lateral gene transfer events.</title>
        <authorList>
            <person name="Petersen C."/>
            <person name="Sorensen T."/>
            <person name="Nielsen M.R."/>
            <person name="Sondergaard T.E."/>
            <person name="Sorensen J.L."/>
            <person name="Fitzpatrick D.A."/>
            <person name="Frisvad J.C."/>
            <person name="Nielsen K.L."/>
        </authorList>
    </citation>
    <scope>NUCLEOTIDE SEQUENCE</scope>
    <source>
        <strain evidence="10">IBT 21917</strain>
    </source>
</reference>
<evidence type="ECO:0000256" key="1">
    <source>
        <dbReference type="ARBA" id="ARBA00012513"/>
    </source>
</evidence>
<sequence length="536" mass="61595">MWQGQMQPLFVNRLRLMNYVMRRGFSFCTKPAQLLSNPSATPISQHELVDEETGPAYDPRSYYPAKPGEILANHYQLLVKIGWGTRSTVWLARDITRHVLPVEPNSPVTHTSLRPFRYRWQTDRSVTLKILNNNRPEDARDERAIEEQIAQKGSSHRGSAIIRTCLDSLEVNGPEGNHLCLVYEPMREPLWIFQGRFPSVKLPLSIAKAYICILLTGLDYLHTECRVVHTDLKLENILMTFENEHILPDFIKHQTEKLPMQYKPDAITGRTVYRCHNDFGPLDRKSLKHMVPKIADFGLATKLNNEVGIHIIQPDHYRAPEVILGCGWDFSADIWNFGVMVWNIIENTELFRQVHDDRGRYDSKAHLAEMIALLGPPPKQLLAKSVAMEHYKWPHSIENEAGKLCRNAQEFFGGPFFDEGGGKCDIRKETLKAYLEEVFNAFFDKVNVVDLKQIQFPSEFNPWQYHVNQGGADSLLRDIRDTRDQVANHPSPFSFWMSDRDEESAFKSGPSCFSPLSTTLDIDSKWETWILGDGMV</sequence>
<dbReference type="GO" id="GO:0004674">
    <property type="term" value="F:protein serine/threonine kinase activity"/>
    <property type="evidence" value="ECO:0007669"/>
    <property type="project" value="UniProtKB-KW"/>
</dbReference>
<dbReference type="PANTHER" id="PTHR47634">
    <property type="entry name" value="PROTEIN KINASE DOMAIN-CONTAINING PROTEIN-RELATED"/>
    <property type="match status" value="1"/>
</dbReference>
<gene>
    <name evidence="10" type="ORF">N7492_000883</name>
</gene>
<organism evidence="10 11">
    <name type="scientific">Penicillium capsulatum</name>
    <dbReference type="NCBI Taxonomy" id="69766"/>
    <lineage>
        <taxon>Eukaryota</taxon>
        <taxon>Fungi</taxon>
        <taxon>Dikarya</taxon>
        <taxon>Ascomycota</taxon>
        <taxon>Pezizomycotina</taxon>
        <taxon>Eurotiomycetes</taxon>
        <taxon>Eurotiomycetidae</taxon>
        <taxon>Eurotiales</taxon>
        <taxon>Aspergillaceae</taxon>
        <taxon>Penicillium</taxon>
    </lineage>
</organism>
<dbReference type="OrthoDB" id="5979581at2759"/>
<evidence type="ECO:0000256" key="8">
    <source>
        <dbReference type="ARBA" id="ARBA00048679"/>
    </source>
</evidence>
<name>A0A9W9ISR4_9EURO</name>
<dbReference type="GO" id="GO:0000245">
    <property type="term" value="P:spliceosomal complex assembly"/>
    <property type="evidence" value="ECO:0007669"/>
    <property type="project" value="TreeGrafter"/>
</dbReference>
<keyword evidence="11" id="KW-1185">Reference proteome</keyword>
<evidence type="ECO:0000256" key="6">
    <source>
        <dbReference type="ARBA" id="ARBA00022840"/>
    </source>
</evidence>
<dbReference type="FunFam" id="1.10.510.10:FF:001913">
    <property type="entry name" value="Serine/threonine-protein kinase, putative (AFU_orthologue AFUA_6G02242)"/>
    <property type="match status" value="1"/>
</dbReference>
<evidence type="ECO:0000256" key="5">
    <source>
        <dbReference type="ARBA" id="ARBA00022777"/>
    </source>
</evidence>
<keyword evidence="6" id="KW-0067">ATP-binding</keyword>
<dbReference type="EMBL" id="JAPQKO010000001">
    <property type="protein sequence ID" value="KAJ5183267.1"/>
    <property type="molecule type" value="Genomic_DNA"/>
</dbReference>
<dbReference type="InterPro" id="IPR011009">
    <property type="entry name" value="Kinase-like_dom_sf"/>
</dbReference>
<evidence type="ECO:0000259" key="9">
    <source>
        <dbReference type="PROSITE" id="PS50011"/>
    </source>
</evidence>
<dbReference type="Gene3D" id="3.30.200.20">
    <property type="entry name" value="Phosphorylase Kinase, domain 1"/>
    <property type="match status" value="1"/>
</dbReference>
<accession>A0A9W9ISR4</accession>
<dbReference type="EC" id="2.7.11.1" evidence="1"/>
<protein>
    <recommendedName>
        <fullName evidence="1">non-specific serine/threonine protein kinase</fullName>
        <ecNumber evidence="1">2.7.11.1</ecNumber>
    </recommendedName>
</protein>
<dbReference type="Pfam" id="PF00069">
    <property type="entry name" value="Pkinase"/>
    <property type="match status" value="2"/>
</dbReference>
<comment type="catalytic activity">
    <reaction evidence="8">
        <text>L-seryl-[protein] + ATP = O-phospho-L-seryl-[protein] + ADP + H(+)</text>
        <dbReference type="Rhea" id="RHEA:17989"/>
        <dbReference type="Rhea" id="RHEA-COMP:9863"/>
        <dbReference type="Rhea" id="RHEA-COMP:11604"/>
        <dbReference type="ChEBI" id="CHEBI:15378"/>
        <dbReference type="ChEBI" id="CHEBI:29999"/>
        <dbReference type="ChEBI" id="CHEBI:30616"/>
        <dbReference type="ChEBI" id="CHEBI:83421"/>
        <dbReference type="ChEBI" id="CHEBI:456216"/>
        <dbReference type="EC" id="2.7.11.1"/>
    </reaction>
</comment>
<keyword evidence="4" id="KW-0547">Nucleotide-binding</keyword>
<dbReference type="SUPFAM" id="SSF56112">
    <property type="entry name" value="Protein kinase-like (PK-like)"/>
    <property type="match status" value="1"/>
</dbReference>
<dbReference type="Proteomes" id="UP001146351">
    <property type="component" value="Unassembled WGS sequence"/>
</dbReference>
<dbReference type="InterPro" id="IPR008271">
    <property type="entry name" value="Ser/Thr_kinase_AS"/>
</dbReference>
<evidence type="ECO:0000256" key="3">
    <source>
        <dbReference type="ARBA" id="ARBA00022679"/>
    </source>
</evidence>
<evidence type="ECO:0000256" key="2">
    <source>
        <dbReference type="ARBA" id="ARBA00022527"/>
    </source>
</evidence>
<dbReference type="InterPro" id="IPR000719">
    <property type="entry name" value="Prot_kinase_dom"/>
</dbReference>
<reference evidence="10" key="1">
    <citation type="submission" date="2022-11" db="EMBL/GenBank/DDBJ databases">
        <authorList>
            <person name="Petersen C."/>
        </authorList>
    </citation>
    <scope>NUCLEOTIDE SEQUENCE</scope>
    <source>
        <strain evidence="10">IBT 21917</strain>
    </source>
</reference>
<comment type="caution">
    <text evidence="10">The sequence shown here is derived from an EMBL/GenBank/DDBJ whole genome shotgun (WGS) entry which is preliminary data.</text>
</comment>
<dbReference type="PANTHER" id="PTHR47634:SF9">
    <property type="entry name" value="PROTEIN KINASE DOMAIN-CONTAINING PROTEIN-RELATED"/>
    <property type="match status" value="1"/>
</dbReference>
<dbReference type="PROSITE" id="PS00108">
    <property type="entry name" value="PROTEIN_KINASE_ST"/>
    <property type="match status" value="1"/>
</dbReference>
<keyword evidence="3" id="KW-0808">Transferase</keyword>
<dbReference type="GO" id="GO:0050684">
    <property type="term" value="P:regulation of mRNA processing"/>
    <property type="evidence" value="ECO:0007669"/>
    <property type="project" value="TreeGrafter"/>
</dbReference>
<evidence type="ECO:0000256" key="7">
    <source>
        <dbReference type="ARBA" id="ARBA00047899"/>
    </source>
</evidence>
<keyword evidence="5 10" id="KW-0418">Kinase</keyword>
<evidence type="ECO:0000313" key="10">
    <source>
        <dbReference type="EMBL" id="KAJ5183267.1"/>
    </source>
</evidence>